<dbReference type="Pfam" id="PF09523">
    <property type="entry name" value="DUF2390"/>
    <property type="match status" value="1"/>
</dbReference>
<evidence type="ECO:0000313" key="1">
    <source>
        <dbReference type="EMBL" id="UTW10959.1"/>
    </source>
</evidence>
<dbReference type="NCBIfam" id="TIGR02444">
    <property type="entry name" value="TIGR02444 family protein"/>
    <property type="match status" value="1"/>
</dbReference>
<dbReference type="EMBL" id="CP073347">
    <property type="protein sequence ID" value="UTW10959.1"/>
    <property type="molecule type" value="Genomic_DNA"/>
</dbReference>
<protein>
    <submittedName>
        <fullName evidence="1">TIGR02444 family protein</fullName>
    </submittedName>
</protein>
<evidence type="ECO:0000313" key="2">
    <source>
        <dbReference type="Proteomes" id="UP001058461"/>
    </source>
</evidence>
<organism evidence="1 2">
    <name type="scientific">Marinobacterium rhizophilum</name>
    <dbReference type="NCBI Taxonomy" id="420402"/>
    <lineage>
        <taxon>Bacteria</taxon>
        <taxon>Pseudomonadati</taxon>
        <taxon>Pseudomonadota</taxon>
        <taxon>Gammaproteobacteria</taxon>
        <taxon>Oceanospirillales</taxon>
        <taxon>Oceanospirillaceae</taxon>
        <taxon>Marinobacterium</taxon>
    </lineage>
</organism>
<dbReference type="InterPro" id="IPR012659">
    <property type="entry name" value="CHP02444"/>
</dbReference>
<reference evidence="1" key="1">
    <citation type="submission" date="2021-04" db="EMBL/GenBank/DDBJ databases">
        <title>Oceanospirillales bacteria with DddD are important DMSP degraders in coastal seawater.</title>
        <authorList>
            <person name="Liu J."/>
        </authorList>
    </citation>
    <scope>NUCLEOTIDE SEQUENCE</scope>
    <source>
        <strain evidence="1">D13-1</strain>
    </source>
</reference>
<gene>
    <name evidence="1" type="ORF">KDW95_17005</name>
</gene>
<name>A0ABY5HFR2_9GAMM</name>
<accession>A0ABY5HFR2</accession>
<keyword evidence="2" id="KW-1185">Reference proteome</keyword>
<proteinExistence type="predicted"/>
<dbReference type="Proteomes" id="UP001058461">
    <property type="component" value="Chromosome"/>
</dbReference>
<dbReference type="RefSeq" id="WP_255853013.1">
    <property type="nucleotide sequence ID" value="NZ_CP073347.1"/>
</dbReference>
<sequence>MKLDNDLWQYALQLYGRPGVEAACLALQQESSLSVNRLLFCCWLATTGRPLLLEALERSQAAQWQHSTTEPLRALRYQVRQQRLQTPQLDSCYQALRRAELAAEQVELGWLYALGLDWPATTSAGCPDLLLQNLGCYLRSEGLEPELRLLTELQVLVQAAAGPEPARRVLQLRW</sequence>